<gene>
    <name evidence="6" type="ORF">ABSH63_07670</name>
</gene>
<dbReference type="Gene3D" id="3.40.309.10">
    <property type="entry name" value="Aldehyde Dehydrogenase, Chain A, domain 2"/>
    <property type="match status" value="1"/>
</dbReference>
<dbReference type="Pfam" id="PF00171">
    <property type="entry name" value="Aldedh"/>
    <property type="match status" value="1"/>
</dbReference>
<dbReference type="InterPro" id="IPR012394">
    <property type="entry name" value="Aldehyde_DH_NAD(P)"/>
</dbReference>
<name>A0ABV2A9E9_9GAMM</name>
<protein>
    <recommendedName>
        <fullName evidence="4">Aldehyde dehydrogenase</fullName>
    </recommendedName>
</protein>
<keyword evidence="7" id="KW-1185">Reference proteome</keyword>
<sequence>MQSQTAVSSVVSLPNAENDALAALLTRQRAAFNARGEPSSLDERKQVLKALLDALLARRFDLAEAMRLDFGGRAPQESLLELFVVIDDLRHALSHLERWMRTRRVAANWQFRPSRARLMPQPLGVVGVIGAYNYPVMTTLSPVVGALAAGNHVMMKPSSLTPKTSELMREIISGLFAEDHVAVVTGDSSIAKRFSKLAFDHLVFTGSTRVGKLVMRDAAENLVPVTLELGGKCPAIVGDDFDIKAAAETIVQSKLMNAGQTCVASDYALVPESRATEFLEHARAAIRRYYPSLVVNPDYGRVLMRSDWERLDKWVREARDKGASVETFNPAVETCNADNRVFPPTLVSRCPRDTALGSEEIFGPVLPVMTYRTLDDAIAQVNAGERPLALYYFGHRRGDVDKVLRRTISGGVSINGCGYHAIQHNLPFGGIGASGIGAYRGRSGFERFSHIKPVLYMSPLTKAGVLLRPPFGVLAAWILGFMLHNRPTREKL</sequence>
<evidence type="ECO:0000256" key="4">
    <source>
        <dbReference type="PIRNR" id="PIRNR036492"/>
    </source>
</evidence>
<comment type="similarity">
    <text evidence="1 4">Belongs to the aldehyde dehydrogenase family.</text>
</comment>
<comment type="caution">
    <text evidence="6">The sequence shown here is derived from an EMBL/GenBank/DDBJ whole genome shotgun (WGS) entry which is preliminary data.</text>
</comment>
<dbReference type="Proteomes" id="UP001465331">
    <property type="component" value="Unassembled WGS sequence"/>
</dbReference>
<dbReference type="InterPro" id="IPR016163">
    <property type="entry name" value="Ald_DH_C"/>
</dbReference>
<keyword evidence="2 4" id="KW-0560">Oxidoreductase</keyword>
<feature type="domain" description="Aldehyde dehydrogenase" evidence="5">
    <location>
        <begin position="10"/>
        <end position="453"/>
    </location>
</feature>
<dbReference type="Gene3D" id="3.40.605.10">
    <property type="entry name" value="Aldehyde Dehydrogenase, Chain A, domain 1"/>
    <property type="match status" value="1"/>
</dbReference>
<proteinExistence type="inferred from homology"/>
<dbReference type="EMBL" id="JBEPIJ010000007">
    <property type="protein sequence ID" value="MES0873876.1"/>
    <property type="molecule type" value="Genomic_DNA"/>
</dbReference>
<dbReference type="PIRSF" id="PIRSF036492">
    <property type="entry name" value="ALDH"/>
    <property type="match status" value="1"/>
</dbReference>
<evidence type="ECO:0000256" key="3">
    <source>
        <dbReference type="ARBA" id="ARBA00023027"/>
    </source>
</evidence>
<organism evidence="6 7">
    <name type="scientific">Sinimarinibacterium thermocellulolyticum</name>
    <dbReference type="NCBI Taxonomy" id="3170016"/>
    <lineage>
        <taxon>Bacteria</taxon>
        <taxon>Pseudomonadati</taxon>
        <taxon>Pseudomonadota</taxon>
        <taxon>Gammaproteobacteria</taxon>
        <taxon>Nevskiales</taxon>
        <taxon>Nevskiaceae</taxon>
        <taxon>Sinimarinibacterium</taxon>
    </lineage>
</organism>
<dbReference type="PANTHER" id="PTHR43570:SF20">
    <property type="entry name" value="ALDEHYDE DEHYDROGENASE ALDX-RELATED"/>
    <property type="match status" value="1"/>
</dbReference>
<dbReference type="PANTHER" id="PTHR43570">
    <property type="entry name" value="ALDEHYDE DEHYDROGENASE"/>
    <property type="match status" value="1"/>
</dbReference>
<evidence type="ECO:0000256" key="1">
    <source>
        <dbReference type="ARBA" id="ARBA00009986"/>
    </source>
</evidence>
<dbReference type="InterPro" id="IPR015590">
    <property type="entry name" value="Aldehyde_DH_dom"/>
</dbReference>
<reference evidence="6 7" key="1">
    <citation type="submission" date="2024-06" db="EMBL/GenBank/DDBJ databases">
        <authorList>
            <person name="Li Z."/>
            <person name="Jiang Y."/>
        </authorList>
    </citation>
    <scope>NUCLEOTIDE SEQUENCE [LARGE SCALE GENOMIC DNA]</scope>
    <source>
        <strain evidence="6 7">HSW-8</strain>
    </source>
</reference>
<dbReference type="RefSeq" id="WP_352888752.1">
    <property type="nucleotide sequence ID" value="NZ_JBEPIJ010000007.1"/>
</dbReference>
<evidence type="ECO:0000256" key="2">
    <source>
        <dbReference type="ARBA" id="ARBA00023002"/>
    </source>
</evidence>
<evidence type="ECO:0000313" key="7">
    <source>
        <dbReference type="Proteomes" id="UP001465331"/>
    </source>
</evidence>
<dbReference type="InterPro" id="IPR016162">
    <property type="entry name" value="Ald_DH_N"/>
</dbReference>
<dbReference type="InterPro" id="IPR016160">
    <property type="entry name" value="Ald_DH_CS_CYS"/>
</dbReference>
<dbReference type="InterPro" id="IPR016161">
    <property type="entry name" value="Ald_DH/histidinol_DH"/>
</dbReference>
<dbReference type="PROSITE" id="PS00070">
    <property type="entry name" value="ALDEHYDE_DEHYDR_CYS"/>
    <property type="match status" value="1"/>
</dbReference>
<evidence type="ECO:0000259" key="5">
    <source>
        <dbReference type="Pfam" id="PF00171"/>
    </source>
</evidence>
<dbReference type="SUPFAM" id="SSF53720">
    <property type="entry name" value="ALDH-like"/>
    <property type="match status" value="1"/>
</dbReference>
<evidence type="ECO:0000313" key="6">
    <source>
        <dbReference type="EMBL" id="MES0873876.1"/>
    </source>
</evidence>
<keyword evidence="3" id="KW-0520">NAD</keyword>
<accession>A0ABV2A9E9</accession>